<keyword evidence="3" id="KW-1185">Reference proteome</keyword>
<dbReference type="Proteomes" id="UP000299102">
    <property type="component" value="Unassembled WGS sequence"/>
</dbReference>
<dbReference type="OrthoDB" id="296522at2759"/>
<organism evidence="2 3">
    <name type="scientific">Eumeta variegata</name>
    <name type="common">Bagworm moth</name>
    <name type="synonym">Eumeta japonica</name>
    <dbReference type="NCBI Taxonomy" id="151549"/>
    <lineage>
        <taxon>Eukaryota</taxon>
        <taxon>Metazoa</taxon>
        <taxon>Ecdysozoa</taxon>
        <taxon>Arthropoda</taxon>
        <taxon>Hexapoda</taxon>
        <taxon>Insecta</taxon>
        <taxon>Pterygota</taxon>
        <taxon>Neoptera</taxon>
        <taxon>Endopterygota</taxon>
        <taxon>Lepidoptera</taxon>
        <taxon>Glossata</taxon>
        <taxon>Ditrysia</taxon>
        <taxon>Tineoidea</taxon>
        <taxon>Psychidae</taxon>
        <taxon>Oiketicinae</taxon>
        <taxon>Eumeta</taxon>
    </lineage>
</organism>
<comment type="caution">
    <text evidence="2">The sequence shown here is derived from an EMBL/GenBank/DDBJ whole genome shotgun (WGS) entry which is preliminary data.</text>
</comment>
<sequence length="108" mass="11839">MHLCILLKRQNGKNGNKRSSGWPLEGESRSRSILKNKEARGTDSELLIQETTSLGANISRFAGLNRSIRRLAYLQGDSGSESSPIRLKDFKGQNHKSGADSQKDGLVA</sequence>
<feature type="region of interest" description="Disordered" evidence="1">
    <location>
        <begin position="9"/>
        <end position="36"/>
    </location>
</feature>
<dbReference type="AlphaFoldDB" id="A0A4C1YLX4"/>
<reference evidence="2 3" key="1">
    <citation type="journal article" date="2019" name="Commun. Biol.">
        <title>The bagworm genome reveals a unique fibroin gene that provides high tensile strength.</title>
        <authorList>
            <person name="Kono N."/>
            <person name="Nakamura H."/>
            <person name="Ohtoshi R."/>
            <person name="Tomita M."/>
            <person name="Numata K."/>
            <person name="Arakawa K."/>
        </authorList>
    </citation>
    <scope>NUCLEOTIDE SEQUENCE [LARGE SCALE GENOMIC DNA]</scope>
</reference>
<feature type="compositionally biased region" description="Basic and acidic residues" evidence="1">
    <location>
        <begin position="26"/>
        <end position="36"/>
    </location>
</feature>
<name>A0A4C1YLX4_EUMVA</name>
<evidence type="ECO:0000313" key="3">
    <source>
        <dbReference type="Proteomes" id="UP000299102"/>
    </source>
</evidence>
<dbReference type="EMBL" id="BGZK01001319">
    <property type="protein sequence ID" value="GBP77148.1"/>
    <property type="molecule type" value="Genomic_DNA"/>
</dbReference>
<proteinExistence type="predicted"/>
<accession>A0A4C1YLX4</accession>
<evidence type="ECO:0000256" key="1">
    <source>
        <dbReference type="SAM" id="MobiDB-lite"/>
    </source>
</evidence>
<gene>
    <name evidence="2" type="ORF">EVAR_38726_1</name>
</gene>
<protein>
    <submittedName>
        <fullName evidence="2">Uncharacterized protein</fullName>
    </submittedName>
</protein>
<feature type="compositionally biased region" description="Basic and acidic residues" evidence="1">
    <location>
        <begin position="86"/>
        <end position="108"/>
    </location>
</feature>
<evidence type="ECO:0000313" key="2">
    <source>
        <dbReference type="EMBL" id="GBP77148.1"/>
    </source>
</evidence>
<feature type="region of interest" description="Disordered" evidence="1">
    <location>
        <begin position="77"/>
        <end position="108"/>
    </location>
</feature>